<sequence length="473" mass="53385">MIPIRSRKRTRGSPLEGDRPKRGRAAQSESDINSEDGSAPSDDERMRDVNEDDFEDDEMADADSEQDPPEPAAARNDDPFASSEGESDGSLSEDSDEVRSDDDKDASSSRPALTGDALDNELVARVRGLPANDKINLLRALKLREKDEKEHKAWATKKIARSRARPSTKDRLLARLEPDFSDPNVWSQADEDRLKQKLQAKRYMDRLEGFVLPKKGHCLFRPTWHRIIGIKDYLPTQIIGQPTLLSYNATQPVHGYPDPIWSDKFCRNLSAVVLACPVDAPETVSILILWAVACRLNDRRQIPFNHGTTDLFLMRLGHELRHTDGRKSLPKIHKMVRHQIRADPNTSLGLPWISKVLRNVEKQVYDKDTAPSRGSGNEAAGEFSPFLVETQDLQAVRIALNSVRVAGVAALANVGNTARTFGKVRKYDANNFPHTDKDFQELLPRIWLWEQRCLEIRKKAGSIFLEPEFGETR</sequence>
<gene>
    <name evidence="2" type="ORF">PG999_007488</name>
</gene>
<evidence type="ECO:0000256" key="1">
    <source>
        <dbReference type="SAM" id="MobiDB-lite"/>
    </source>
</evidence>
<feature type="region of interest" description="Disordered" evidence="1">
    <location>
        <begin position="1"/>
        <end position="113"/>
    </location>
</feature>
<feature type="compositionally biased region" description="Basic and acidic residues" evidence="1">
    <location>
        <begin position="97"/>
        <end position="107"/>
    </location>
</feature>
<keyword evidence="3" id="KW-1185">Reference proteome</keyword>
<evidence type="ECO:0000313" key="3">
    <source>
        <dbReference type="Proteomes" id="UP001392437"/>
    </source>
</evidence>
<feature type="compositionally biased region" description="Acidic residues" evidence="1">
    <location>
        <begin position="85"/>
        <end position="96"/>
    </location>
</feature>
<accession>A0AAW0QYK3</accession>
<proteinExistence type="predicted"/>
<dbReference type="EMBL" id="JAQQWP010000006">
    <property type="protein sequence ID" value="KAK8115419.1"/>
    <property type="molecule type" value="Genomic_DNA"/>
</dbReference>
<comment type="caution">
    <text evidence="2">The sequence shown here is derived from an EMBL/GenBank/DDBJ whole genome shotgun (WGS) entry which is preliminary data.</text>
</comment>
<reference evidence="2 3" key="1">
    <citation type="submission" date="2023-01" db="EMBL/GenBank/DDBJ databases">
        <title>Analysis of 21 Apiospora genomes using comparative genomics revels a genus with tremendous synthesis potential of carbohydrate active enzymes and secondary metabolites.</title>
        <authorList>
            <person name="Sorensen T."/>
        </authorList>
    </citation>
    <scope>NUCLEOTIDE SEQUENCE [LARGE SCALE GENOMIC DNA]</scope>
    <source>
        <strain evidence="2 3">CBS 117206</strain>
    </source>
</reference>
<evidence type="ECO:0000313" key="2">
    <source>
        <dbReference type="EMBL" id="KAK8115419.1"/>
    </source>
</evidence>
<name>A0AAW0QYK3_9PEZI</name>
<dbReference type="Proteomes" id="UP001392437">
    <property type="component" value="Unassembled WGS sequence"/>
</dbReference>
<organism evidence="2 3">
    <name type="scientific">Apiospora kogelbergensis</name>
    <dbReference type="NCBI Taxonomy" id="1337665"/>
    <lineage>
        <taxon>Eukaryota</taxon>
        <taxon>Fungi</taxon>
        <taxon>Dikarya</taxon>
        <taxon>Ascomycota</taxon>
        <taxon>Pezizomycotina</taxon>
        <taxon>Sordariomycetes</taxon>
        <taxon>Xylariomycetidae</taxon>
        <taxon>Amphisphaeriales</taxon>
        <taxon>Apiosporaceae</taxon>
        <taxon>Apiospora</taxon>
    </lineage>
</organism>
<feature type="compositionally biased region" description="Basic residues" evidence="1">
    <location>
        <begin position="1"/>
        <end position="11"/>
    </location>
</feature>
<protein>
    <submittedName>
        <fullName evidence="2">Uncharacterized protein</fullName>
    </submittedName>
</protein>
<dbReference type="AlphaFoldDB" id="A0AAW0QYK3"/>
<feature type="compositionally biased region" description="Acidic residues" evidence="1">
    <location>
        <begin position="50"/>
        <end position="68"/>
    </location>
</feature>